<feature type="signal peptide" evidence="1">
    <location>
        <begin position="1"/>
        <end position="24"/>
    </location>
</feature>
<gene>
    <name evidence="2" type="ORF">KK078_23985</name>
</gene>
<accession>A0AAP2GKI1</accession>
<name>A0AAP2GKI1_9BACT</name>
<proteinExistence type="predicted"/>
<keyword evidence="3" id="KW-1185">Reference proteome</keyword>
<dbReference type="RefSeq" id="WP_254092865.1">
    <property type="nucleotide sequence ID" value="NZ_JAHESC010000045.1"/>
</dbReference>
<feature type="chain" id="PRO_5042995627" evidence="1">
    <location>
        <begin position="25"/>
        <end position="244"/>
    </location>
</feature>
<protein>
    <submittedName>
        <fullName evidence="2">Membrane or secreted protein</fullName>
    </submittedName>
</protein>
<comment type="caution">
    <text evidence="2">The sequence shown here is derived from an EMBL/GenBank/DDBJ whole genome shotgun (WGS) entry which is preliminary data.</text>
</comment>
<keyword evidence="1" id="KW-0732">Signal</keyword>
<sequence length="244" mass="27162">MKNTTLKPFVLMMVLMTAVATSSAQIKTSDITGAWETGTDVKMTRIYTDQFFVITTYNVKDRQFIATSGGRWRLNGKEIVETLEFSSATPDKVGTEISTSVDLKDNKLSLTADGTKGEWIRVDNGTPGKLSGAWLITGRMNDGKMGKMTPGARRTMKILSGTRFQWIAYNVDTKEFFGTGGGTYTTEKGKYTENILFFSRDNNRVGASLQFDFALEDGNWRHKGLSSKGDPIDEVWTKREKVGL</sequence>
<evidence type="ECO:0000313" key="3">
    <source>
        <dbReference type="Proteomes" id="UP001319180"/>
    </source>
</evidence>
<evidence type="ECO:0000313" key="2">
    <source>
        <dbReference type="EMBL" id="MBT1689645.1"/>
    </source>
</evidence>
<dbReference type="Proteomes" id="UP001319180">
    <property type="component" value="Unassembled WGS sequence"/>
</dbReference>
<reference evidence="2 3" key="1">
    <citation type="submission" date="2021-05" db="EMBL/GenBank/DDBJ databases">
        <title>A Polyphasic approach of four new species of the genus Ohtaekwangia: Ohtaekwangia histidinii sp. nov., Ohtaekwangia cretensis sp. nov., Ohtaekwangia indiensis sp. nov., Ohtaekwangia reichenbachii sp. nov. from diverse environment.</title>
        <authorList>
            <person name="Octaviana S."/>
        </authorList>
    </citation>
    <scope>NUCLEOTIDE SEQUENCE [LARGE SCALE GENOMIC DNA]</scope>
    <source>
        <strain evidence="2 3">PWU37</strain>
    </source>
</reference>
<dbReference type="AlphaFoldDB" id="A0AAP2GKI1"/>
<evidence type="ECO:0000256" key="1">
    <source>
        <dbReference type="SAM" id="SignalP"/>
    </source>
</evidence>
<organism evidence="2 3">
    <name type="scientific">Dawidia soli</name>
    <dbReference type="NCBI Taxonomy" id="2782352"/>
    <lineage>
        <taxon>Bacteria</taxon>
        <taxon>Pseudomonadati</taxon>
        <taxon>Bacteroidota</taxon>
        <taxon>Cytophagia</taxon>
        <taxon>Cytophagales</taxon>
        <taxon>Chryseotaleaceae</taxon>
        <taxon>Dawidia</taxon>
    </lineage>
</organism>
<dbReference type="Gene3D" id="2.40.128.490">
    <property type="entry name" value="Uncharacterised protein PF14869, DUF4488"/>
    <property type="match status" value="1"/>
</dbReference>
<dbReference type="EMBL" id="JAHESC010000045">
    <property type="protein sequence ID" value="MBT1689645.1"/>
    <property type="molecule type" value="Genomic_DNA"/>
</dbReference>